<organism evidence="8 9">
    <name type="scientific">Mycoplasma seminis</name>
    <dbReference type="NCBI Taxonomy" id="512749"/>
    <lineage>
        <taxon>Bacteria</taxon>
        <taxon>Bacillati</taxon>
        <taxon>Mycoplasmatota</taxon>
        <taxon>Mollicutes</taxon>
        <taxon>Mycoplasmataceae</taxon>
        <taxon>Mycoplasma</taxon>
    </lineage>
</organism>
<keyword evidence="2 6" id="KW-0540">Nuclease</keyword>
<name>A0ABY9HAJ0_9MOLU</name>
<evidence type="ECO:0000256" key="2">
    <source>
        <dbReference type="ARBA" id="ARBA00022722"/>
    </source>
</evidence>
<keyword evidence="3 6" id="KW-0255">Endonuclease</keyword>
<dbReference type="SUPFAM" id="SSF54211">
    <property type="entry name" value="Ribosomal protein S5 domain 2-like"/>
    <property type="match status" value="1"/>
</dbReference>
<dbReference type="PANTHER" id="PTHR33992">
    <property type="entry name" value="RIBONUCLEASE P PROTEIN COMPONENT"/>
    <property type="match status" value="1"/>
</dbReference>
<evidence type="ECO:0000313" key="8">
    <source>
        <dbReference type="EMBL" id="WLP85557.1"/>
    </source>
</evidence>
<comment type="catalytic activity">
    <reaction evidence="6">
        <text>Endonucleolytic cleavage of RNA, removing 5'-extranucleotides from tRNA precursor.</text>
        <dbReference type="EC" id="3.1.26.5"/>
    </reaction>
</comment>
<dbReference type="Pfam" id="PF00825">
    <property type="entry name" value="Ribonuclease_P"/>
    <property type="match status" value="1"/>
</dbReference>
<comment type="subunit">
    <text evidence="6">Consists of a catalytic RNA component (M1 or rnpB) and a protein subunit.</text>
</comment>
<dbReference type="Proteomes" id="UP001237011">
    <property type="component" value="Chromosome"/>
</dbReference>
<comment type="function">
    <text evidence="6">RNaseP catalyzes the removal of the 5'-leader sequence from pre-tRNA to produce the mature 5'-terminus. It can also cleave other RNA substrates such as 4.5S RNA. The protein component plays an auxiliary but essential role in vivo by binding to the 5'-leader sequence and broadening the substrate specificity of the ribozyme.</text>
</comment>
<dbReference type="EC" id="3.1.26.5" evidence="6 7"/>
<reference evidence="8" key="1">
    <citation type="submission" date="2023-08" db="EMBL/GenBank/DDBJ databases">
        <title>Complete genome sequence of Mycoplasma seminis 2200.</title>
        <authorList>
            <person name="Spergser J."/>
        </authorList>
    </citation>
    <scope>NUCLEOTIDE SEQUENCE [LARGE SCALE GENOMIC DNA]</scope>
    <source>
        <strain evidence="8">2200</strain>
    </source>
</reference>
<dbReference type="NCBIfam" id="TIGR00188">
    <property type="entry name" value="rnpA"/>
    <property type="match status" value="1"/>
</dbReference>
<proteinExistence type="inferred from homology"/>
<accession>A0ABY9HAJ0</accession>
<sequence>MKKQYRLRKNWEFNNVLNSGKKNCLANKYLIVYSVKSNTFRAGLTVPKKFANAVGRNLYKRQLRAIIHDLNLYDLNYDFVFIVRKDFINSDFQVKKEAIAKLFEKFRKNEKDE</sequence>
<dbReference type="Gene3D" id="3.30.230.10">
    <property type="match status" value="1"/>
</dbReference>
<gene>
    <name evidence="6 8" type="primary">rnpA</name>
    <name evidence="8" type="ORF">Q8852_00045</name>
</gene>
<evidence type="ECO:0000256" key="4">
    <source>
        <dbReference type="ARBA" id="ARBA00022801"/>
    </source>
</evidence>
<dbReference type="InterPro" id="IPR020568">
    <property type="entry name" value="Ribosomal_Su5_D2-typ_SF"/>
</dbReference>
<evidence type="ECO:0000256" key="7">
    <source>
        <dbReference type="NCBIfam" id="TIGR00188"/>
    </source>
</evidence>
<keyword evidence="9" id="KW-1185">Reference proteome</keyword>
<comment type="similarity">
    <text evidence="6">Belongs to the RnpA family.</text>
</comment>
<dbReference type="PANTHER" id="PTHR33992:SF1">
    <property type="entry name" value="RIBONUCLEASE P PROTEIN COMPONENT"/>
    <property type="match status" value="1"/>
</dbReference>
<evidence type="ECO:0000256" key="3">
    <source>
        <dbReference type="ARBA" id="ARBA00022759"/>
    </source>
</evidence>
<dbReference type="InterPro" id="IPR014721">
    <property type="entry name" value="Ribsml_uS5_D2-typ_fold_subgr"/>
</dbReference>
<evidence type="ECO:0000256" key="6">
    <source>
        <dbReference type="HAMAP-Rule" id="MF_00227"/>
    </source>
</evidence>
<evidence type="ECO:0000313" key="9">
    <source>
        <dbReference type="Proteomes" id="UP001237011"/>
    </source>
</evidence>
<evidence type="ECO:0000256" key="5">
    <source>
        <dbReference type="ARBA" id="ARBA00022884"/>
    </source>
</evidence>
<dbReference type="EMBL" id="CP132191">
    <property type="protein sequence ID" value="WLP85557.1"/>
    <property type="molecule type" value="Genomic_DNA"/>
</dbReference>
<dbReference type="GO" id="GO:0004526">
    <property type="term" value="F:ribonuclease P activity"/>
    <property type="evidence" value="ECO:0007669"/>
    <property type="project" value="UniProtKB-EC"/>
</dbReference>
<dbReference type="InterPro" id="IPR000100">
    <property type="entry name" value="RNase_P"/>
</dbReference>
<keyword evidence="5 6" id="KW-0694">RNA-binding</keyword>
<dbReference type="RefSeq" id="WP_305937988.1">
    <property type="nucleotide sequence ID" value="NZ_CP132191.1"/>
</dbReference>
<protein>
    <recommendedName>
        <fullName evidence="6 7">Ribonuclease P protein component</fullName>
        <shortName evidence="6">RNase P protein</shortName>
        <shortName evidence="6">RNaseP protein</shortName>
        <ecNumber evidence="6 7">3.1.26.5</ecNumber>
    </recommendedName>
    <alternativeName>
        <fullName evidence="6">Protein C5</fullName>
    </alternativeName>
</protein>
<keyword evidence="4 6" id="KW-0378">Hydrolase</keyword>
<dbReference type="HAMAP" id="MF_00227">
    <property type="entry name" value="RNase_P"/>
    <property type="match status" value="1"/>
</dbReference>
<evidence type="ECO:0000256" key="1">
    <source>
        <dbReference type="ARBA" id="ARBA00022694"/>
    </source>
</evidence>
<keyword evidence="1 6" id="KW-0819">tRNA processing</keyword>